<evidence type="ECO:0000259" key="18">
    <source>
        <dbReference type="PROSITE" id="PS50110"/>
    </source>
</evidence>
<dbReference type="SMART" id="SM00387">
    <property type="entry name" value="HATPase_c"/>
    <property type="match status" value="1"/>
</dbReference>
<dbReference type="InterPro" id="IPR004358">
    <property type="entry name" value="Sig_transdc_His_kin-like_C"/>
</dbReference>
<evidence type="ECO:0000256" key="16">
    <source>
        <dbReference type="SAM" id="Phobius"/>
    </source>
</evidence>
<keyword evidence="12" id="KW-0902">Two-component regulatory system</keyword>
<dbReference type="PROSITE" id="PS50109">
    <property type="entry name" value="HIS_KIN"/>
    <property type="match status" value="1"/>
</dbReference>
<dbReference type="InterPro" id="IPR003594">
    <property type="entry name" value="HATPase_dom"/>
</dbReference>
<feature type="modified residue" description="4-aspartylphosphate" evidence="15">
    <location>
        <position position="847"/>
    </location>
</feature>
<evidence type="ECO:0000256" key="13">
    <source>
        <dbReference type="ARBA" id="ARBA00023136"/>
    </source>
</evidence>
<dbReference type="SUPFAM" id="SSF52172">
    <property type="entry name" value="CheY-like"/>
    <property type="match status" value="1"/>
</dbReference>
<keyword evidence="10" id="KW-0547">Nucleotide-binding</keyword>
<evidence type="ECO:0000256" key="14">
    <source>
        <dbReference type="PROSITE-ProRule" id="PRU00110"/>
    </source>
</evidence>
<dbReference type="Pfam" id="PF00072">
    <property type="entry name" value="Response_reg"/>
    <property type="match status" value="1"/>
</dbReference>
<evidence type="ECO:0000256" key="1">
    <source>
        <dbReference type="ARBA" id="ARBA00000085"/>
    </source>
</evidence>
<dbReference type="CDD" id="cd16922">
    <property type="entry name" value="HATPase_EvgS-ArcB-TorS-like"/>
    <property type="match status" value="1"/>
</dbReference>
<dbReference type="EMBL" id="PYWW01000056">
    <property type="protein sequence ID" value="PTC23970.1"/>
    <property type="molecule type" value="Genomic_DNA"/>
</dbReference>
<dbReference type="AlphaFoldDB" id="A0A2T4FKQ6"/>
<keyword evidence="7" id="KW-0808">Transferase</keyword>
<dbReference type="Pfam" id="PF02518">
    <property type="entry name" value="HATPase_c"/>
    <property type="match status" value="1"/>
</dbReference>
<evidence type="ECO:0000313" key="21">
    <source>
        <dbReference type="Proteomes" id="UP000240571"/>
    </source>
</evidence>
<dbReference type="Gene3D" id="1.10.287.130">
    <property type="match status" value="1"/>
</dbReference>
<dbReference type="SUPFAM" id="SSF47226">
    <property type="entry name" value="Histidine-containing phosphotransfer domain, HPT domain"/>
    <property type="match status" value="1"/>
</dbReference>
<keyword evidence="10" id="KW-0067">ATP-binding</keyword>
<evidence type="ECO:0000259" key="17">
    <source>
        <dbReference type="PROSITE" id="PS50109"/>
    </source>
</evidence>
<proteinExistence type="predicted"/>
<keyword evidence="9 20" id="KW-0418">Kinase</keyword>
<dbReference type="InterPro" id="IPR008207">
    <property type="entry name" value="Sig_transdc_His_kin_Hpt_dom"/>
</dbReference>
<sequence length="1029" mass="112944">MRFFDLDQSLRDAHLVKTPPFLNLAPLLAWQGELAVLRHTHLQLWHTAPGSMPLPPCRLTRPDFEPMPERNYSLIRKLASTSLRLNTVLICALFLNLLMLAACYWALSKVVAEERNKVMLHFNRLVGDIHQHEKFIDRIAQHGNQASQNQPTSGLTVQSQMRVDTPGVRIFEAAQYTFSMPFTLAQQHVTSGPHPGNFALGVMLANFYSRFWSTSVYPAPQVFVIGALGNTSMAVPAIDRFPGRALLTTENYLAAVERIYTALPVGKDSTGGVHVRWAPAQHFIAGESRELLGYLDFRLPDALWWTPEVKRRIFIVTLLDLERINDPEQLFERPIYDRLQLLSPQGDSLIDAVGVAQSYRQGLNFTAQGLLFKMGGPSAGGWVALYELNYQSFFGYAKWQLLGGIGLLLASVLSSWVAIRWYARKVVSPARQAHFEIVESDTFSRTVIQTAPVALCVLRRADRHLIMQNPLAERMLGDAQAVTQLSEHWGLNPAPAQPDGDVIFHSRHGHTLHGSFASARYRGEAVVLCAFSDISAHKAVEQKLAEASAAKSRFLATISHEIRTPLYGALGTLELLGLTQLTEQQSNYLHIIERSSSMLLQLVSDVLDMSKIEAGEMALESADFSPLALAEEVVAEYSGTAQGKGVQLRLNVDAGVPVGVHGDARRIRQVLTNLLSNALKFTEHGGVTLQLSAAISDDRATLTWQVTDTGVGIAAEQQVHLFEPFYQAHRHAHTVAGTGLGLSICAQLAQLMGGRLSVASEPGVGSCFSFSASFALGQQAPPTAVRARLSRHPGKLGLNLLVADDNPMNQALIKEQLEQLGCRVTLASHGLDALARWSPDFDALLTDINMPQMDGFELLSALRQQGVTLPIIAITASALQEETRRFVAAGMDAWLVKPVSLSDLYAVLRRCCPPAQILEPQEEELPAFVALSPRLHELFVNTTRADLKILRDASQQHNVAAMVPQLHRLRGSLAAVQAKQLADACKALEQQLIATHKIPKGVIELMDGIERLLAGLAPNTDGEPPTSND</sequence>
<dbReference type="Gene3D" id="1.20.120.160">
    <property type="entry name" value="HPT domain"/>
    <property type="match status" value="1"/>
</dbReference>
<dbReference type="InterPro" id="IPR036097">
    <property type="entry name" value="HisK_dim/P_sf"/>
</dbReference>
<dbReference type="PANTHER" id="PTHR43047:SF64">
    <property type="entry name" value="HISTIDINE KINASE CONTAINING CHEY-HOMOLOGOUS RECEIVER DOMAIN AND PAS DOMAIN-RELATED"/>
    <property type="match status" value="1"/>
</dbReference>
<evidence type="ECO:0000313" key="20">
    <source>
        <dbReference type="EMBL" id="PTC23970.1"/>
    </source>
</evidence>
<evidence type="ECO:0000256" key="5">
    <source>
        <dbReference type="ARBA" id="ARBA00022519"/>
    </source>
</evidence>
<feature type="transmembrane region" description="Helical" evidence="16">
    <location>
        <begin position="401"/>
        <end position="423"/>
    </location>
</feature>
<dbReference type="SMART" id="SM00388">
    <property type="entry name" value="HisKA"/>
    <property type="match status" value="1"/>
</dbReference>
<keyword evidence="4" id="KW-1003">Cell membrane</keyword>
<dbReference type="InterPro" id="IPR036641">
    <property type="entry name" value="HPT_dom_sf"/>
</dbReference>
<dbReference type="GO" id="GO:0000155">
    <property type="term" value="F:phosphorelay sensor kinase activity"/>
    <property type="evidence" value="ECO:0007669"/>
    <property type="project" value="InterPro"/>
</dbReference>
<keyword evidence="13 16" id="KW-0472">Membrane</keyword>
<dbReference type="Proteomes" id="UP000240571">
    <property type="component" value="Unassembled WGS sequence"/>
</dbReference>
<dbReference type="GO" id="GO:0005886">
    <property type="term" value="C:plasma membrane"/>
    <property type="evidence" value="ECO:0007669"/>
    <property type="project" value="UniProtKB-SubCell"/>
</dbReference>
<evidence type="ECO:0000256" key="2">
    <source>
        <dbReference type="ARBA" id="ARBA00004429"/>
    </source>
</evidence>
<dbReference type="InterPro" id="IPR005467">
    <property type="entry name" value="His_kinase_dom"/>
</dbReference>
<evidence type="ECO:0000256" key="3">
    <source>
        <dbReference type="ARBA" id="ARBA00012438"/>
    </source>
</evidence>
<dbReference type="Pfam" id="PF00512">
    <property type="entry name" value="HisKA"/>
    <property type="match status" value="1"/>
</dbReference>
<dbReference type="SMART" id="SM00448">
    <property type="entry name" value="REC"/>
    <property type="match status" value="1"/>
</dbReference>
<dbReference type="Gene3D" id="3.40.50.2300">
    <property type="match status" value="1"/>
</dbReference>
<gene>
    <name evidence="20" type="ORF">C9382_28475</name>
</gene>
<evidence type="ECO:0000256" key="15">
    <source>
        <dbReference type="PROSITE-ProRule" id="PRU00169"/>
    </source>
</evidence>
<evidence type="ECO:0000256" key="10">
    <source>
        <dbReference type="ARBA" id="ARBA00022840"/>
    </source>
</evidence>
<dbReference type="CDD" id="cd17546">
    <property type="entry name" value="REC_hyHK_CKI1_RcsC-like"/>
    <property type="match status" value="1"/>
</dbReference>
<evidence type="ECO:0000256" key="11">
    <source>
        <dbReference type="ARBA" id="ARBA00022989"/>
    </source>
</evidence>
<protein>
    <recommendedName>
        <fullName evidence="3">histidine kinase</fullName>
        <ecNumber evidence="3">2.7.13.3</ecNumber>
    </recommendedName>
</protein>
<dbReference type="FunFam" id="3.30.565.10:FF:000010">
    <property type="entry name" value="Sensor histidine kinase RcsC"/>
    <property type="match status" value="1"/>
</dbReference>
<feature type="domain" description="Response regulatory" evidence="18">
    <location>
        <begin position="799"/>
        <end position="912"/>
    </location>
</feature>
<evidence type="ECO:0000256" key="12">
    <source>
        <dbReference type="ARBA" id="ARBA00023012"/>
    </source>
</evidence>
<dbReference type="SUPFAM" id="SSF47384">
    <property type="entry name" value="Homodimeric domain of signal transducing histidine kinase"/>
    <property type="match status" value="1"/>
</dbReference>
<dbReference type="PROSITE" id="PS50894">
    <property type="entry name" value="HPT"/>
    <property type="match status" value="1"/>
</dbReference>
<dbReference type="CDD" id="cd00082">
    <property type="entry name" value="HisKA"/>
    <property type="match status" value="1"/>
</dbReference>
<reference evidence="20 21" key="1">
    <citation type="submission" date="2018-03" db="EMBL/GenBank/DDBJ databases">
        <title>Diversity of bacteria associated with corn roots inoculated with woodland soils in Canada, and Description of Pseudomonas aylmerense sp. nov.</title>
        <authorList>
            <person name="Tambong J.T."/>
            <person name="Xu R."/>
            <person name="Tchagang C."/>
        </authorList>
    </citation>
    <scope>NUCLEOTIDE SEQUENCE [LARGE SCALE GENOMIC DNA]</scope>
    <source>
        <strain evidence="20 21">S1E44</strain>
    </source>
</reference>
<evidence type="ECO:0000256" key="7">
    <source>
        <dbReference type="ARBA" id="ARBA00022679"/>
    </source>
</evidence>
<comment type="subcellular location">
    <subcellularLocation>
        <location evidence="2">Cell inner membrane</location>
        <topology evidence="2">Multi-pass membrane protein</topology>
    </subcellularLocation>
</comment>
<evidence type="ECO:0000256" key="6">
    <source>
        <dbReference type="ARBA" id="ARBA00022553"/>
    </source>
</evidence>
<dbReference type="InterPro" id="IPR001789">
    <property type="entry name" value="Sig_transdc_resp-reg_receiver"/>
</dbReference>
<dbReference type="PROSITE" id="PS50110">
    <property type="entry name" value="RESPONSE_REGULATORY"/>
    <property type="match status" value="1"/>
</dbReference>
<evidence type="ECO:0000256" key="9">
    <source>
        <dbReference type="ARBA" id="ARBA00022777"/>
    </source>
</evidence>
<dbReference type="Gene3D" id="3.30.565.10">
    <property type="entry name" value="Histidine kinase-like ATPase, C-terminal domain"/>
    <property type="match status" value="1"/>
</dbReference>
<evidence type="ECO:0000259" key="19">
    <source>
        <dbReference type="PROSITE" id="PS50894"/>
    </source>
</evidence>
<keyword evidence="5" id="KW-0997">Cell inner membrane</keyword>
<accession>A0A2T4FKQ6</accession>
<evidence type="ECO:0000256" key="4">
    <source>
        <dbReference type="ARBA" id="ARBA00022475"/>
    </source>
</evidence>
<organism evidence="20 21">
    <name type="scientific">Pseudomonas aylmerensis</name>
    <dbReference type="NCBI Taxonomy" id="1869229"/>
    <lineage>
        <taxon>Bacteria</taxon>
        <taxon>Pseudomonadati</taxon>
        <taxon>Pseudomonadota</taxon>
        <taxon>Gammaproteobacteria</taxon>
        <taxon>Pseudomonadales</taxon>
        <taxon>Pseudomonadaceae</taxon>
        <taxon>Pseudomonas</taxon>
    </lineage>
</organism>
<dbReference type="SUPFAM" id="SSF55874">
    <property type="entry name" value="ATPase domain of HSP90 chaperone/DNA topoisomerase II/histidine kinase"/>
    <property type="match status" value="1"/>
</dbReference>
<dbReference type="EC" id="2.7.13.3" evidence="3"/>
<feature type="domain" description="Histidine kinase" evidence="17">
    <location>
        <begin position="557"/>
        <end position="776"/>
    </location>
</feature>
<feature type="transmembrane region" description="Helical" evidence="16">
    <location>
        <begin position="87"/>
        <end position="107"/>
    </location>
</feature>
<keyword evidence="11 16" id="KW-1133">Transmembrane helix</keyword>
<evidence type="ECO:0000256" key="8">
    <source>
        <dbReference type="ARBA" id="ARBA00022692"/>
    </source>
</evidence>
<dbReference type="InterPro" id="IPR036890">
    <property type="entry name" value="HATPase_C_sf"/>
</dbReference>
<dbReference type="PRINTS" id="PR00344">
    <property type="entry name" value="BCTRLSENSOR"/>
</dbReference>
<dbReference type="Pfam" id="PF01627">
    <property type="entry name" value="Hpt"/>
    <property type="match status" value="1"/>
</dbReference>
<dbReference type="InterPro" id="IPR003661">
    <property type="entry name" value="HisK_dim/P_dom"/>
</dbReference>
<dbReference type="OrthoDB" id="9770795at2"/>
<keyword evidence="8 16" id="KW-0812">Transmembrane</keyword>
<dbReference type="PANTHER" id="PTHR43047">
    <property type="entry name" value="TWO-COMPONENT HISTIDINE PROTEIN KINASE"/>
    <property type="match status" value="1"/>
</dbReference>
<feature type="modified residue" description="Phosphohistidine" evidence="14">
    <location>
        <position position="967"/>
    </location>
</feature>
<keyword evidence="6 15" id="KW-0597">Phosphoprotein</keyword>
<comment type="caution">
    <text evidence="20">The sequence shown here is derived from an EMBL/GenBank/DDBJ whole genome shotgun (WGS) entry which is preliminary data.</text>
</comment>
<feature type="domain" description="HPt" evidence="19">
    <location>
        <begin position="928"/>
        <end position="1023"/>
    </location>
</feature>
<dbReference type="InterPro" id="IPR011006">
    <property type="entry name" value="CheY-like_superfamily"/>
</dbReference>
<name>A0A2T4FKQ6_9PSED</name>
<comment type="catalytic activity">
    <reaction evidence="1">
        <text>ATP + protein L-histidine = ADP + protein N-phospho-L-histidine.</text>
        <dbReference type="EC" id="2.7.13.3"/>
    </reaction>
</comment>